<keyword evidence="5" id="KW-1185">Reference proteome</keyword>
<dbReference type="PANTHER" id="PTHR30273:SF2">
    <property type="entry name" value="PROTEIN FECR"/>
    <property type="match status" value="1"/>
</dbReference>
<evidence type="ECO:0000313" key="5">
    <source>
        <dbReference type="Proteomes" id="UP001158067"/>
    </source>
</evidence>
<dbReference type="Pfam" id="PF13385">
    <property type="entry name" value="Laminin_G_3"/>
    <property type="match status" value="1"/>
</dbReference>
<comment type="caution">
    <text evidence="4">The sequence shown here is derived from an EMBL/GenBank/DDBJ whole genome shotgun (WGS) entry which is preliminary data.</text>
</comment>
<organism evidence="4 5">
    <name type="scientific">Neorhodopirellula lusitana</name>
    <dbReference type="NCBI Taxonomy" id="445327"/>
    <lineage>
        <taxon>Bacteria</taxon>
        <taxon>Pseudomonadati</taxon>
        <taxon>Planctomycetota</taxon>
        <taxon>Planctomycetia</taxon>
        <taxon>Pirellulales</taxon>
        <taxon>Pirellulaceae</taxon>
        <taxon>Neorhodopirellula</taxon>
    </lineage>
</organism>
<feature type="region of interest" description="Disordered" evidence="1">
    <location>
        <begin position="144"/>
        <end position="164"/>
    </location>
</feature>
<keyword evidence="2" id="KW-0812">Transmembrane</keyword>
<name>A0ABY1QN67_9BACT</name>
<dbReference type="InterPro" id="IPR006860">
    <property type="entry name" value="FecR"/>
</dbReference>
<evidence type="ECO:0000259" key="3">
    <source>
        <dbReference type="Pfam" id="PF04773"/>
    </source>
</evidence>
<evidence type="ECO:0000256" key="1">
    <source>
        <dbReference type="SAM" id="MobiDB-lite"/>
    </source>
</evidence>
<dbReference type="Gene3D" id="2.60.120.200">
    <property type="match status" value="1"/>
</dbReference>
<keyword evidence="2" id="KW-1133">Transmembrane helix</keyword>
<dbReference type="RefSeq" id="WP_283434854.1">
    <property type="nucleotide sequence ID" value="NZ_FXUG01000017.1"/>
</dbReference>
<proteinExistence type="predicted"/>
<dbReference type="Proteomes" id="UP001158067">
    <property type="component" value="Unassembled WGS sequence"/>
</dbReference>
<feature type="compositionally biased region" description="Polar residues" evidence="1">
    <location>
        <begin position="144"/>
        <end position="153"/>
    </location>
</feature>
<gene>
    <name evidence="4" type="ORF">SAMN06265222_11777</name>
</gene>
<dbReference type="InterPro" id="IPR012373">
    <property type="entry name" value="Ferrdict_sens_TM"/>
</dbReference>
<protein>
    <submittedName>
        <fullName evidence="4">FecR family protein</fullName>
    </submittedName>
</protein>
<dbReference type="PANTHER" id="PTHR30273">
    <property type="entry name" value="PERIPLASMIC SIGNAL SENSOR AND SIGMA FACTOR ACTIVATOR FECR-RELATED"/>
    <property type="match status" value="1"/>
</dbReference>
<evidence type="ECO:0000313" key="4">
    <source>
        <dbReference type="EMBL" id="SMP74188.1"/>
    </source>
</evidence>
<dbReference type="SUPFAM" id="SSF49899">
    <property type="entry name" value="Concanavalin A-like lectins/glucanases"/>
    <property type="match status" value="1"/>
</dbReference>
<keyword evidence="2" id="KW-0472">Membrane</keyword>
<dbReference type="EMBL" id="FXUG01000017">
    <property type="protein sequence ID" value="SMP74188.1"/>
    <property type="molecule type" value="Genomic_DNA"/>
</dbReference>
<feature type="domain" description="FecR protein" evidence="3">
    <location>
        <begin position="221"/>
        <end position="301"/>
    </location>
</feature>
<dbReference type="Pfam" id="PF04773">
    <property type="entry name" value="FecR"/>
    <property type="match status" value="1"/>
</dbReference>
<dbReference type="InterPro" id="IPR013320">
    <property type="entry name" value="ConA-like_dom_sf"/>
</dbReference>
<accession>A0ABY1QN67</accession>
<feature type="compositionally biased region" description="Low complexity" evidence="1">
    <location>
        <begin position="154"/>
        <end position="164"/>
    </location>
</feature>
<sequence>MNLRPNNPDDLKLLSTLLPRMVDNQLDSDEEQELVEVLQRSTEAQVYYLHYLQMHAELSGAWGMADNHVIRQLNQQLPDSVFEQAQRQVDETAKVSLPTPSSLQQFSEAILGVQAVVAALVFVIGALAVGLFVSINSTPNNSGTIAQSRHGSSGLNSGNAPPAANGLAARTRNVVFTSGLGEHETPPIAAVVVRSDGDPETNLVVGSRLTAGTLKLLSGTMQMEFMGGAVIALEGPAELRIHSKDAATLLSGAISAHVPPRAQGFVLNAPKAAIVDLGTDFGVRVTPAGISEVEVLSGEVELSVLGDDGNTLSSQHIHEASRIRINGEGDPLQAIESGLNDLPIISGSDNSELPLLLDYVDTVRRDQPTLYWRFDDTDGSVVLNEMPGNHSASVYGLEESDDSIRFQNGYARFDRCDVKRYLVSENAIEGLNERPYSIEFWMKPDDLQHATCVGIVPENRTDPRMFLNVIEIVTDTFMIHEPGAIRYLHRTPPDVNYEVGTNAFTPGICVPGQWQHVVTVKRTDAMEIYVNGKLVRHVSLAPGKVNSLGNFHVIVGQLTANETWRQFSGAIDEFAIYKRDLSAEEIAEHYQLVDLTNQNY</sequence>
<feature type="transmembrane region" description="Helical" evidence="2">
    <location>
        <begin position="109"/>
        <end position="133"/>
    </location>
</feature>
<evidence type="ECO:0000256" key="2">
    <source>
        <dbReference type="SAM" id="Phobius"/>
    </source>
</evidence>
<reference evidence="4 5" key="1">
    <citation type="submission" date="2017-05" db="EMBL/GenBank/DDBJ databases">
        <authorList>
            <person name="Varghese N."/>
            <person name="Submissions S."/>
        </authorList>
    </citation>
    <scope>NUCLEOTIDE SEQUENCE [LARGE SCALE GENOMIC DNA]</scope>
    <source>
        <strain evidence="4 5">DSM 25457</strain>
    </source>
</reference>
<dbReference type="Gene3D" id="2.60.120.1440">
    <property type="match status" value="1"/>
</dbReference>